<sequence length="198" mass="21860">MPSLNSSIPPTRTGNSPLVISYTDISPPHSAQCDCTKCRATSFPDSSTPEVRGVERRWAERSLSSRYMPAAPTIPSSLSVDRPKHPMKPDCPIRHVPYMPIEETFTPSAFCPGYLPLDLASPRQEYEHGLPEPEESTGPQLFEEGFPLNLMFTDLAMQMMASGESLDEVLEEFERVNSFGEVSSPRVPESGTVLANVE</sequence>
<proteinExistence type="predicted"/>
<dbReference type="EMBL" id="LUGG01000007">
    <property type="protein sequence ID" value="OBZ73264.1"/>
    <property type="molecule type" value="Genomic_DNA"/>
</dbReference>
<evidence type="ECO:0000313" key="1">
    <source>
        <dbReference type="EMBL" id="OBZ73264.1"/>
    </source>
</evidence>
<name>A0A1C7ME53_GRIFR</name>
<accession>A0A1C7ME53</accession>
<keyword evidence="2" id="KW-1185">Reference proteome</keyword>
<reference evidence="1 2" key="1">
    <citation type="submission" date="2016-03" db="EMBL/GenBank/DDBJ databases">
        <title>Whole genome sequencing of Grifola frondosa 9006-11.</title>
        <authorList>
            <person name="Min B."/>
            <person name="Park H."/>
            <person name="Kim J.-G."/>
            <person name="Cho H."/>
            <person name="Oh Y.-L."/>
            <person name="Kong W.-S."/>
            <person name="Choi I.-G."/>
        </authorList>
    </citation>
    <scope>NUCLEOTIDE SEQUENCE [LARGE SCALE GENOMIC DNA]</scope>
    <source>
        <strain evidence="1 2">9006-11</strain>
    </source>
</reference>
<evidence type="ECO:0000313" key="2">
    <source>
        <dbReference type="Proteomes" id="UP000092993"/>
    </source>
</evidence>
<dbReference type="Proteomes" id="UP000092993">
    <property type="component" value="Unassembled WGS sequence"/>
</dbReference>
<gene>
    <name evidence="1" type="ORF">A0H81_06877</name>
</gene>
<organism evidence="1 2">
    <name type="scientific">Grifola frondosa</name>
    <name type="common">Maitake</name>
    <name type="synonym">Polyporus frondosus</name>
    <dbReference type="NCBI Taxonomy" id="5627"/>
    <lineage>
        <taxon>Eukaryota</taxon>
        <taxon>Fungi</taxon>
        <taxon>Dikarya</taxon>
        <taxon>Basidiomycota</taxon>
        <taxon>Agaricomycotina</taxon>
        <taxon>Agaricomycetes</taxon>
        <taxon>Polyporales</taxon>
        <taxon>Grifolaceae</taxon>
        <taxon>Grifola</taxon>
    </lineage>
</organism>
<comment type="caution">
    <text evidence="1">The sequence shown here is derived from an EMBL/GenBank/DDBJ whole genome shotgun (WGS) entry which is preliminary data.</text>
</comment>
<protein>
    <submittedName>
        <fullName evidence="1">Uncharacterized protein</fullName>
    </submittedName>
</protein>
<dbReference type="AlphaFoldDB" id="A0A1C7ME53"/>